<protein>
    <recommendedName>
        <fullName evidence="2">RNA polymerase sigma factor SigS</fullName>
    </recommendedName>
</protein>
<reference evidence="6 7" key="1">
    <citation type="submission" date="2019-01" db="EMBL/GenBank/DDBJ databases">
        <authorList>
            <consortium name="Pathogen Informatics"/>
        </authorList>
    </citation>
    <scope>NUCLEOTIDE SEQUENCE [LARGE SCALE GENOMIC DNA]</scope>
    <source>
        <strain evidence="6 7">NCTC10172</strain>
    </source>
</reference>
<dbReference type="InterPro" id="IPR013325">
    <property type="entry name" value="RNA_pol_sigma_r2"/>
</dbReference>
<dbReference type="InterPro" id="IPR007627">
    <property type="entry name" value="RNA_pol_sigma70_r2"/>
</dbReference>
<evidence type="ECO:0000259" key="4">
    <source>
        <dbReference type="Pfam" id="PF04542"/>
    </source>
</evidence>
<dbReference type="NCBIfam" id="TIGR02937">
    <property type="entry name" value="sigma70-ECF"/>
    <property type="match status" value="1"/>
</dbReference>
<dbReference type="Gene3D" id="1.10.1740.10">
    <property type="match status" value="1"/>
</dbReference>
<evidence type="ECO:0000313" key="7">
    <source>
        <dbReference type="Proteomes" id="UP000290909"/>
    </source>
</evidence>
<feature type="domain" description="RNA polymerase sigma-70 region 2" evidence="4">
    <location>
        <begin position="23"/>
        <end position="75"/>
    </location>
</feature>
<evidence type="ECO:0000256" key="2">
    <source>
        <dbReference type="ARBA" id="ARBA00021245"/>
    </source>
</evidence>
<dbReference type="SUPFAM" id="SSF46894">
    <property type="entry name" value="C-terminal effector domain of the bipartite response regulators"/>
    <property type="match status" value="1"/>
</dbReference>
<keyword evidence="7" id="KW-1185">Reference proteome</keyword>
<dbReference type="KEGG" id="ahk:NCTC10172_00951"/>
<evidence type="ECO:0000256" key="1">
    <source>
        <dbReference type="ARBA" id="ARBA00007788"/>
    </source>
</evidence>
<dbReference type="EMBL" id="LR215050">
    <property type="protein sequence ID" value="VEU82924.1"/>
    <property type="molecule type" value="Genomic_DNA"/>
</dbReference>
<dbReference type="Pfam" id="PF04542">
    <property type="entry name" value="Sigma70_r2"/>
    <property type="match status" value="1"/>
</dbReference>
<dbReference type="GO" id="GO:0006352">
    <property type="term" value="P:DNA-templated transcription initiation"/>
    <property type="evidence" value="ECO:0007669"/>
    <property type="project" value="InterPro"/>
</dbReference>
<dbReference type="RefSeq" id="WP_035368570.1">
    <property type="nucleotide sequence ID" value="NZ_LR215050.1"/>
</dbReference>
<dbReference type="InterPro" id="IPR016032">
    <property type="entry name" value="Sig_transdc_resp-reg_C-effctor"/>
</dbReference>
<dbReference type="Pfam" id="PF08281">
    <property type="entry name" value="Sigma70_r4_2"/>
    <property type="match status" value="1"/>
</dbReference>
<sequence length="164" mass="20047">MINDYELIYLYKESMNEAIFERIIEKYRPLIWKNIYKFFVKTQDQDDFYQEAVILLYQALQKFDENQNKTFTKYYELLLTRRFVQLKDKTAKYVLFPNSELIEETYTPDFDNFNEAPELAPLEEKIYQMYFVDKMITKSIAEQLQISEKSVKNAIYRIKCKMKH</sequence>
<organism evidence="6 7">
    <name type="scientific">Acholeplasma hippikon</name>
    <dbReference type="NCBI Taxonomy" id="264636"/>
    <lineage>
        <taxon>Bacteria</taxon>
        <taxon>Bacillati</taxon>
        <taxon>Mycoplasmatota</taxon>
        <taxon>Mollicutes</taxon>
        <taxon>Acholeplasmatales</taxon>
        <taxon>Acholeplasmataceae</taxon>
        <taxon>Acholeplasma</taxon>
    </lineage>
</organism>
<dbReference type="InterPro" id="IPR036388">
    <property type="entry name" value="WH-like_DNA-bd_sf"/>
</dbReference>
<dbReference type="GO" id="GO:0003677">
    <property type="term" value="F:DNA binding"/>
    <property type="evidence" value="ECO:0007669"/>
    <property type="project" value="InterPro"/>
</dbReference>
<dbReference type="Proteomes" id="UP000290909">
    <property type="component" value="Chromosome"/>
</dbReference>
<gene>
    <name evidence="6" type="primary">sigH</name>
    <name evidence="6" type="ORF">NCTC10172_00951</name>
</gene>
<feature type="domain" description="RNA polymerase sigma factor 70 region 4 type 2" evidence="5">
    <location>
        <begin position="118"/>
        <end position="159"/>
    </location>
</feature>
<dbReference type="InterPro" id="IPR013249">
    <property type="entry name" value="RNA_pol_sigma70_r4_t2"/>
</dbReference>
<name>A0A449BKF4_9MOLU</name>
<proteinExistence type="inferred from homology"/>
<dbReference type="AlphaFoldDB" id="A0A449BKF4"/>
<dbReference type="Gene3D" id="1.10.10.10">
    <property type="entry name" value="Winged helix-like DNA-binding domain superfamily/Winged helix DNA-binding domain"/>
    <property type="match status" value="1"/>
</dbReference>
<accession>A0A449BKF4</accession>
<dbReference type="InterPro" id="IPR014284">
    <property type="entry name" value="RNA_pol_sigma-70_dom"/>
</dbReference>
<comment type="function">
    <text evidence="3">Sigma factors are initiation factors that promote the attachment of RNA polymerase to specific initiation sites and are then released. Sigma-S contributes to the protection against external stress, thus playing a role in cellular fitness and survival.</text>
</comment>
<evidence type="ECO:0000259" key="5">
    <source>
        <dbReference type="Pfam" id="PF08281"/>
    </source>
</evidence>
<comment type="similarity">
    <text evidence="1">Belongs to the sigma-70 factor family.</text>
</comment>
<evidence type="ECO:0000313" key="6">
    <source>
        <dbReference type="EMBL" id="VEU82924.1"/>
    </source>
</evidence>
<dbReference type="SUPFAM" id="SSF88946">
    <property type="entry name" value="Sigma2 domain of RNA polymerase sigma factors"/>
    <property type="match status" value="1"/>
</dbReference>
<dbReference type="STRING" id="1408416.GCA_000702765_00388"/>
<evidence type="ECO:0000256" key="3">
    <source>
        <dbReference type="ARBA" id="ARBA00024701"/>
    </source>
</evidence>
<dbReference type="GO" id="GO:0016987">
    <property type="term" value="F:sigma factor activity"/>
    <property type="evidence" value="ECO:0007669"/>
    <property type="project" value="InterPro"/>
</dbReference>